<evidence type="ECO:0000313" key="1">
    <source>
        <dbReference type="EMBL" id="ELY65625.1"/>
    </source>
</evidence>
<name>L9XV45_9EURY</name>
<protein>
    <submittedName>
        <fullName evidence="1">Uncharacterized protein</fullName>
    </submittedName>
</protein>
<evidence type="ECO:0000313" key="2">
    <source>
        <dbReference type="Proteomes" id="UP000011531"/>
    </source>
</evidence>
<gene>
    <name evidence="1" type="ORF">C492_03059</name>
</gene>
<sequence length="277" mass="30652">MYAILTDDRGLARSDVGDRSYFFTESVEGNRREPLEGTISSVACWGDTATVRDEPERAAVDADGTRATPDAEGHHWGTVCPTDPDYREGLLERIGEIEGDVRLTTIGFPGAEFCRCERCDSRFEASEYDERDAWRAAVLTAFVAAVARRVDGDLVATLYPDPYPGNLRSRAGLDPEALAAHVDGVLVPLCDPGYGTSYWVESLARGFARRFADLEVSLSIQLSGAEIDPERLVDVTRRVRPHADEIVYGTHPEDVETVRETVDRLRERDAFAPVREG</sequence>
<dbReference type="EMBL" id="AOIA01000023">
    <property type="protein sequence ID" value="ELY65625.1"/>
    <property type="molecule type" value="Genomic_DNA"/>
</dbReference>
<accession>L9XV45</accession>
<keyword evidence="2" id="KW-1185">Reference proteome</keyword>
<dbReference type="OrthoDB" id="275247at2157"/>
<proteinExistence type="predicted"/>
<dbReference type="Proteomes" id="UP000011531">
    <property type="component" value="Unassembled WGS sequence"/>
</dbReference>
<dbReference type="RefSeq" id="WP_008420362.1">
    <property type="nucleotide sequence ID" value="NZ_AOIA01000023.1"/>
</dbReference>
<dbReference type="STRING" id="1227498.C492_03059"/>
<organism evidence="1 2">
    <name type="scientific">Natronococcus jeotgali DSM 18795</name>
    <dbReference type="NCBI Taxonomy" id="1227498"/>
    <lineage>
        <taxon>Archaea</taxon>
        <taxon>Methanobacteriati</taxon>
        <taxon>Methanobacteriota</taxon>
        <taxon>Stenosarchaea group</taxon>
        <taxon>Halobacteria</taxon>
        <taxon>Halobacteriales</taxon>
        <taxon>Natrialbaceae</taxon>
        <taxon>Natronococcus</taxon>
    </lineage>
</organism>
<dbReference type="PATRIC" id="fig|1227498.3.peg.622"/>
<reference evidence="1 2" key="1">
    <citation type="journal article" date="2014" name="PLoS Genet.">
        <title>Phylogenetically driven sequencing of extremely halophilic archaea reveals strategies for static and dynamic osmo-response.</title>
        <authorList>
            <person name="Becker E.A."/>
            <person name="Seitzer P.M."/>
            <person name="Tritt A."/>
            <person name="Larsen D."/>
            <person name="Krusor M."/>
            <person name="Yao A.I."/>
            <person name="Wu D."/>
            <person name="Madern D."/>
            <person name="Eisen J.A."/>
            <person name="Darling A.E."/>
            <person name="Facciotti M.T."/>
        </authorList>
    </citation>
    <scope>NUCLEOTIDE SEQUENCE [LARGE SCALE GENOMIC DNA]</scope>
    <source>
        <strain evidence="1 2">DSM 18795</strain>
    </source>
</reference>
<comment type="caution">
    <text evidence="1">The sequence shown here is derived from an EMBL/GenBank/DDBJ whole genome shotgun (WGS) entry which is preliminary data.</text>
</comment>
<dbReference type="AlphaFoldDB" id="L9XV45"/>